<sequence>MRSGQAKGRTSYDFRARSMSRPYQEPLRTHTKLQRNFVRLADNKSASCQSFKILTWNVLADGLAQNGDFVKTPLPLLEWSYRMPLIIEELKEAQADIICLQEVNRYEELEHHLGLLGYQGCFLAKISSPCERYMYPRDGVAIFFNPDRFQLQGQPQGTMFLDEDGLRRSQGFLQVLLKDKASNRKVVVVTTHLKAKEGAAEEQIRIQQIRQLLHHLKKDLLIESQFTTSSSSNGNGGGQREGRSSNKFQDGNGNGHYHGGPLSVSSPRNGNTNSSEVQDQHHTPVIILGDFNATPESQTCREIRAHTSGLQSIWDVKAMRQSGSFSPILESVERLASSLFGASAEQEFSTWKFRSKGESKRVIDHIWFTCGRTLAPISRWKMLSEEEIGPCALPCACYPSDHLALLTEFAWDDS</sequence>
<comment type="caution">
    <text evidence="5">The sequence shown here is derived from an EMBL/GenBank/DDBJ whole genome shotgun (WGS) entry which is preliminary data.</text>
</comment>
<evidence type="ECO:0000313" key="6">
    <source>
        <dbReference type="Proteomes" id="UP000232323"/>
    </source>
</evidence>
<dbReference type="GO" id="GO:0000175">
    <property type="term" value="F:3'-5'-RNA exonuclease activity"/>
    <property type="evidence" value="ECO:0007669"/>
    <property type="project" value="TreeGrafter"/>
</dbReference>
<dbReference type="STRING" id="1157962.A0A250X8L5"/>
<organism evidence="5 6">
    <name type="scientific">Chlamydomonas eustigma</name>
    <dbReference type="NCBI Taxonomy" id="1157962"/>
    <lineage>
        <taxon>Eukaryota</taxon>
        <taxon>Viridiplantae</taxon>
        <taxon>Chlorophyta</taxon>
        <taxon>core chlorophytes</taxon>
        <taxon>Chlorophyceae</taxon>
        <taxon>CS clade</taxon>
        <taxon>Chlamydomonadales</taxon>
        <taxon>Chlamydomonadaceae</taxon>
        <taxon>Chlamydomonas</taxon>
    </lineage>
</organism>
<dbReference type="AlphaFoldDB" id="A0A250X8L5"/>
<gene>
    <name evidence="5" type="ORF">CEUSTIGMA_g6672.t1</name>
</gene>
<reference evidence="5 6" key="1">
    <citation type="submission" date="2017-08" db="EMBL/GenBank/DDBJ databases">
        <title>Acidophilic green algal genome provides insights into adaptation to an acidic environment.</title>
        <authorList>
            <person name="Hirooka S."/>
            <person name="Hirose Y."/>
            <person name="Kanesaki Y."/>
            <person name="Higuchi S."/>
            <person name="Fujiwara T."/>
            <person name="Onuma R."/>
            <person name="Era A."/>
            <person name="Ohbayashi R."/>
            <person name="Uzuka A."/>
            <person name="Nozaki H."/>
            <person name="Yoshikawa H."/>
            <person name="Miyagishima S.Y."/>
        </authorList>
    </citation>
    <scope>NUCLEOTIDE SEQUENCE [LARGE SCALE GENOMIC DNA]</scope>
    <source>
        <strain evidence="5 6">NIES-2499</strain>
    </source>
</reference>
<dbReference type="Gene3D" id="3.60.10.10">
    <property type="entry name" value="Endonuclease/exonuclease/phosphatase"/>
    <property type="match status" value="1"/>
</dbReference>
<dbReference type="Proteomes" id="UP000232323">
    <property type="component" value="Unassembled WGS sequence"/>
</dbReference>
<accession>A0A250X8L5</accession>
<evidence type="ECO:0000313" key="5">
    <source>
        <dbReference type="EMBL" id="GAX79232.1"/>
    </source>
</evidence>
<evidence type="ECO:0000256" key="2">
    <source>
        <dbReference type="ARBA" id="ARBA00022801"/>
    </source>
</evidence>
<proteinExistence type="inferred from homology"/>
<feature type="domain" description="Endonuclease/exonuclease/phosphatase" evidence="4">
    <location>
        <begin position="54"/>
        <end position="402"/>
    </location>
</feature>
<protein>
    <recommendedName>
        <fullName evidence="4">Endonuclease/exonuclease/phosphatase domain-containing protein</fullName>
    </recommendedName>
</protein>
<dbReference type="SUPFAM" id="SSF56219">
    <property type="entry name" value="DNase I-like"/>
    <property type="match status" value="1"/>
</dbReference>
<feature type="region of interest" description="Disordered" evidence="3">
    <location>
        <begin position="227"/>
        <end position="280"/>
    </location>
</feature>
<comment type="similarity">
    <text evidence="1">Belongs to the CCR4/nocturin family.</text>
</comment>
<evidence type="ECO:0000256" key="3">
    <source>
        <dbReference type="SAM" id="MobiDB-lite"/>
    </source>
</evidence>
<keyword evidence="6" id="KW-1185">Reference proteome</keyword>
<dbReference type="InterPro" id="IPR005135">
    <property type="entry name" value="Endo/exonuclease/phosphatase"/>
</dbReference>
<dbReference type="GO" id="GO:0006139">
    <property type="term" value="P:nucleobase-containing compound metabolic process"/>
    <property type="evidence" value="ECO:0007669"/>
    <property type="project" value="UniProtKB-ARBA"/>
</dbReference>
<dbReference type="OrthoDB" id="2866996at2759"/>
<dbReference type="Pfam" id="PF03372">
    <property type="entry name" value="Exo_endo_phos"/>
    <property type="match status" value="1"/>
</dbReference>
<evidence type="ECO:0000256" key="1">
    <source>
        <dbReference type="ARBA" id="ARBA00010774"/>
    </source>
</evidence>
<dbReference type="InterPro" id="IPR036691">
    <property type="entry name" value="Endo/exonu/phosph_ase_sf"/>
</dbReference>
<evidence type="ECO:0000259" key="4">
    <source>
        <dbReference type="Pfam" id="PF03372"/>
    </source>
</evidence>
<dbReference type="InterPro" id="IPR050410">
    <property type="entry name" value="CCR4/nocturin_mRNA_transcr"/>
</dbReference>
<keyword evidence="2" id="KW-0378">Hydrolase</keyword>
<feature type="compositionally biased region" description="Polar residues" evidence="3">
    <location>
        <begin position="263"/>
        <end position="277"/>
    </location>
</feature>
<name>A0A250X8L5_9CHLO</name>
<dbReference type="PANTHER" id="PTHR12121:SF45">
    <property type="entry name" value="NOCTURNIN"/>
    <property type="match status" value="1"/>
</dbReference>
<dbReference type="EMBL" id="BEGY01000040">
    <property type="protein sequence ID" value="GAX79232.1"/>
    <property type="molecule type" value="Genomic_DNA"/>
</dbReference>
<dbReference type="PANTHER" id="PTHR12121">
    <property type="entry name" value="CARBON CATABOLITE REPRESSOR PROTEIN 4"/>
    <property type="match status" value="1"/>
</dbReference>